<dbReference type="AlphaFoldDB" id="N0E596"/>
<evidence type="ECO:0000259" key="8">
    <source>
        <dbReference type="Pfam" id="PF06271"/>
    </source>
</evidence>
<evidence type="ECO:0000256" key="7">
    <source>
        <dbReference type="SAM" id="Phobius"/>
    </source>
</evidence>
<protein>
    <recommendedName>
        <fullName evidence="12">RDD domain-containing protein</fullName>
    </recommendedName>
</protein>
<evidence type="ECO:0000256" key="4">
    <source>
        <dbReference type="ARBA" id="ARBA00022989"/>
    </source>
</evidence>
<dbReference type="GO" id="GO:0005886">
    <property type="term" value="C:plasma membrane"/>
    <property type="evidence" value="ECO:0007669"/>
    <property type="project" value="UniProtKB-SubCell"/>
</dbReference>
<keyword evidence="3 7" id="KW-0812">Transmembrane</keyword>
<name>N0E596_9MICO</name>
<keyword evidence="11" id="KW-1185">Reference proteome</keyword>
<evidence type="ECO:0000256" key="5">
    <source>
        <dbReference type="ARBA" id="ARBA00023136"/>
    </source>
</evidence>
<dbReference type="InterPro" id="IPR018929">
    <property type="entry name" value="DUF2510"/>
</dbReference>
<sequence>MSEQPTSAGWFDDPENPDQLRYFDGILWTKNVTPKRTRAAAPAPQVSPPPQNPYAAGHSTTPAPNPYAAPSAPPVPVGARRLLTTADGIPLASYGLRVAAYIIDSIIVGLLGLLVGGWFLVKAMTPVLDALGDLATATPDDINAAIALLDVRYVGYYSAVALILSMAYNFFFLTRWSATPGKRMLGISVRRTDRAGILDVGSASRRVAFTSLLSALGNLPFIGFVALAATVADLLWPLSDPRRQALHDKVADTQVVVGHQKR</sequence>
<comment type="caution">
    <text evidence="10">The sequence shown here is derived from an EMBL/GenBank/DDBJ whole genome shotgun (WGS) entry which is preliminary data.</text>
</comment>
<dbReference type="InterPro" id="IPR051791">
    <property type="entry name" value="Pra-immunoreactive"/>
</dbReference>
<dbReference type="eggNOG" id="COG1714">
    <property type="taxonomic scope" value="Bacteria"/>
</dbReference>
<dbReference type="Proteomes" id="UP000013167">
    <property type="component" value="Unassembled WGS sequence"/>
</dbReference>
<feature type="transmembrane region" description="Helical" evidence="7">
    <location>
        <begin position="154"/>
        <end position="174"/>
    </location>
</feature>
<reference evidence="10 11" key="1">
    <citation type="journal article" date="2013" name="ISME J.">
        <title>A metabolic model for members of the genus Tetrasphaera involved in enhanced biological phosphorus removal.</title>
        <authorList>
            <person name="Kristiansen R."/>
            <person name="Nguyen H.T.T."/>
            <person name="Saunders A.M."/>
            <person name="Nielsen J.L."/>
            <person name="Wimmer R."/>
            <person name="Le V.Q."/>
            <person name="McIlroy S.J."/>
            <person name="Petrovski S."/>
            <person name="Seviour R.J."/>
            <person name="Calteau A."/>
            <person name="Nielsen K.L."/>
            <person name="Nielsen P.H."/>
        </authorList>
    </citation>
    <scope>NUCLEOTIDE SEQUENCE [LARGE SCALE GENOMIC DNA]</scope>
    <source>
        <strain evidence="10 11">Lp2</strain>
    </source>
</reference>
<comment type="subcellular location">
    <subcellularLocation>
        <location evidence="1">Cell membrane</location>
        <topology evidence="1">Multi-pass membrane protein</topology>
    </subcellularLocation>
</comment>
<dbReference type="Pfam" id="PF06271">
    <property type="entry name" value="RDD"/>
    <property type="match status" value="1"/>
</dbReference>
<keyword evidence="5 7" id="KW-0472">Membrane</keyword>
<dbReference type="OrthoDB" id="5244233at2"/>
<dbReference type="RefSeq" id="WP_010851022.1">
    <property type="nucleotide sequence ID" value="NZ_HF570956.1"/>
</dbReference>
<feature type="domain" description="RDD" evidence="8">
    <location>
        <begin position="92"/>
        <end position="251"/>
    </location>
</feature>
<evidence type="ECO:0000259" key="9">
    <source>
        <dbReference type="Pfam" id="PF10708"/>
    </source>
</evidence>
<feature type="transmembrane region" description="Helical" evidence="7">
    <location>
        <begin position="98"/>
        <end position="121"/>
    </location>
</feature>
<dbReference type="Pfam" id="PF10708">
    <property type="entry name" value="DUF2510"/>
    <property type="match status" value="1"/>
</dbReference>
<evidence type="ECO:0000313" key="10">
    <source>
        <dbReference type="EMBL" id="CCH71191.1"/>
    </source>
</evidence>
<feature type="region of interest" description="Disordered" evidence="6">
    <location>
        <begin position="34"/>
        <end position="69"/>
    </location>
</feature>
<dbReference type="STRING" id="1193181.BN10_820027"/>
<evidence type="ECO:0008006" key="12">
    <source>
        <dbReference type="Google" id="ProtNLM"/>
    </source>
</evidence>
<evidence type="ECO:0000256" key="2">
    <source>
        <dbReference type="ARBA" id="ARBA00022475"/>
    </source>
</evidence>
<dbReference type="EMBL" id="CAIZ01000155">
    <property type="protein sequence ID" value="CCH71191.1"/>
    <property type="molecule type" value="Genomic_DNA"/>
</dbReference>
<proteinExistence type="predicted"/>
<dbReference type="InterPro" id="IPR010432">
    <property type="entry name" value="RDD"/>
</dbReference>
<dbReference type="PANTHER" id="PTHR36115">
    <property type="entry name" value="PROLINE-RICH ANTIGEN HOMOLOG-RELATED"/>
    <property type="match status" value="1"/>
</dbReference>
<evidence type="ECO:0000256" key="6">
    <source>
        <dbReference type="SAM" id="MobiDB-lite"/>
    </source>
</evidence>
<evidence type="ECO:0000256" key="1">
    <source>
        <dbReference type="ARBA" id="ARBA00004651"/>
    </source>
</evidence>
<feature type="domain" description="DUF2510" evidence="9">
    <location>
        <begin position="8"/>
        <end position="40"/>
    </location>
</feature>
<evidence type="ECO:0000313" key="11">
    <source>
        <dbReference type="Proteomes" id="UP000013167"/>
    </source>
</evidence>
<gene>
    <name evidence="10" type="ORF">BN10_820027</name>
</gene>
<keyword evidence="2" id="KW-1003">Cell membrane</keyword>
<dbReference type="HOGENOM" id="CLU_936316_0_0_11"/>
<feature type="transmembrane region" description="Helical" evidence="7">
    <location>
        <begin position="212"/>
        <end position="236"/>
    </location>
</feature>
<keyword evidence="4 7" id="KW-1133">Transmembrane helix</keyword>
<organism evidence="10 11">
    <name type="scientific">Phycicoccus elongatus Lp2</name>
    <dbReference type="NCBI Taxonomy" id="1193181"/>
    <lineage>
        <taxon>Bacteria</taxon>
        <taxon>Bacillati</taxon>
        <taxon>Actinomycetota</taxon>
        <taxon>Actinomycetes</taxon>
        <taxon>Micrococcales</taxon>
        <taxon>Intrasporangiaceae</taxon>
        <taxon>Phycicoccus</taxon>
    </lineage>
</organism>
<evidence type="ECO:0000256" key="3">
    <source>
        <dbReference type="ARBA" id="ARBA00022692"/>
    </source>
</evidence>
<accession>N0E596</accession>